<dbReference type="PANTHER" id="PTHR24305:SF166">
    <property type="entry name" value="CYTOCHROME P450 12A4, MITOCHONDRIAL-RELATED"/>
    <property type="match status" value="1"/>
</dbReference>
<dbReference type="GO" id="GO:0005506">
    <property type="term" value="F:iron ion binding"/>
    <property type="evidence" value="ECO:0007669"/>
    <property type="project" value="InterPro"/>
</dbReference>
<dbReference type="GO" id="GO:0016705">
    <property type="term" value="F:oxidoreductase activity, acting on paired donors, with incorporation or reduction of molecular oxygen"/>
    <property type="evidence" value="ECO:0007669"/>
    <property type="project" value="InterPro"/>
</dbReference>
<evidence type="ECO:0000256" key="5">
    <source>
        <dbReference type="ARBA" id="ARBA00022723"/>
    </source>
</evidence>
<keyword evidence="7 9" id="KW-0408">Iron</keyword>
<dbReference type="InterPro" id="IPR036396">
    <property type="entry name" value="Cyt_P450_sf"/>
</dbReference>
<keyword evidence="6" id="KW-0560">Oxidoreductase</keyword>
<evidence type="ECO:0000256" key="3">
    <source>
        <dbReference type="ARBA" id="ARBA00010617"/>
    </source>
</evidence>
<dbReference type="Gene3D" id="1.10.630.10">
    <property type="entry name" value="Cytochrome P450"/>
    <property type="match status" value="1"/>
</dbReference>
<dbReference type="InterPro" id="IPR002401">
    <property type="entry name" value="Cyt_P450_E_grp-I"/>
</dbReference>
<gene>
    <name evidence="10" type="ORF">GSI_14404</name>
</gene>
<reference evidence="10 11" key="1">
    <citation type="journal article" date="2015" name="Sci. Rep.">
        <title>Chromosome-level genome map provides insights into diverse defense mechanisms in the medicinal fungus Ganoderma sinense.</title>
        <authorList>
            <person name="Zhu Y."/>
            <person name="Xu J."/>
            <person name="Sun C."/>
            <person name="Zhou S."/>
            <person name="Xu H."/>
            <person name="Nelson D.R."/>
            <person name="Qian J."/>
            <person name="Song J."/>
            <person name="Luo H."/>
            <person name="Xiang L."/>
            <person name="Li Y."/>
            <person name="Xu Z."/>
            <person name="Ji A."/>
            <person name="Wang L."/>
            <person name="Lu S."/>
            <person name="Hayward A."/>
            <person name="Sun W."/>
            <person name="Li X."/>
            <person name="Schwartz D.C."/>
            <person name="Wang Y."/>
            <person name="Chen S."/>
        </authorList>
    </citation>
    <scope>NUCLEOTIDE SEQUENCE [LARGE SCALE GENOMIC DNA]</scope>
    <source>
        <strain evidence="10 11">ZZ0214-1</strain>
    </source>
</reference>
<dbReference type="OrthoDB" id="1470350at2759"/>
<dbReference type="CDD" id="cd11069">
    <property type="entry name" value="CYP_FUM15-like"/>
    <property type="match status" value="1"/>
</dbReference>
<evidence type="ECO:0000256" key="9">
    <source>
        <dbReference type="PIRSR" id="PIRSR602401-1"/>
    </source>
</evidence>
<dbReference type="STRING" id="1077348.A0A2G8RNK9"/>
<name>A0A2G8RNK9_9APHY</name>
<protein>
    <submittedName>
        <fullName evidence="10">Cytochrome P450</fullName>
    </submittedName>
</protein>
<comment type="pathway">
    <text evidence="2">Secondary metabolite biosynthesis.</text>
</comment>
<evidence type="ECO:0000256" key="6">
    <source>
        <dbReference type="ARBA" id="ARBA00023002"/>
    </source>
</evidence>
<dbReference type="InterPro" id="IPR050121">
    <property type="entry name" value="Cytochrome_P450_monoxygenase"/>
</dbReference>
<feature type="binding site" description="axial binding residue" evidence="9">
    <location>
        <position position="511"/>
    </location>
    <ligand>
        <name>heme</name>
        <dbReference type="ChEBI" id="CHEBI:30413"/>
    </ligand>
    <ligandPart>
        <name>Fe</name>
        <dbReference type="ChEBI" id="CHEBI:18248"/>
    </ligandPart>
</feature>
<evidence type="ECO:0000256" key="1">
    <source>
        <dbReference type="ARBA" id="ARBA00001971"/>
    </source>
</evidence>
<proteinExistence type="inferred from homology"/>
<evidence type="ECO:0000313" key="10">
    <source>
        <dbReference type="EMBL" id="PIL23096.1"/>
    </source>
</evidence>
<keyword evidence="11" id="KW-1185">Reference proteome</keyword>
<comment type="caution">
    <text evidence="10">The sequence shown here is derived from an EMBL/GenBank/DDBJ whole genome shotgun (WGS) entry which is preliminary data.</text>
</comment>
<keyword evidence="4 9" id="KW-0349">Heme</keyword>
<evidence type="ECO:0000256" key="2">
    <source>
        <dbReference type="ARBA" id="ARBA00005179"/>
    </source>
</evidence>
<comment type="similarity">
    <text evidence="3">Belongs to the cytochrome P450 family.</text>
</comment>
<dbReference type="SUPFAM" id="SSF48264">
    <property type="entry name" value="Cytochrome P450"/>
    <property type="match status" value="1"/>
</dbReference>
<dbReference type="PRINTS" id="PR00463">
    <property type="entry name" value="EP450I"/>
</dbReference>
<evidence type="ECO:0000313" key="11">
    <source>
        <dbReference type="Proteomes" id="UP000230002"/>
    </source>
</evidence>
<sequence length="571" mass="64630">MVSLGSGFRPRLPLVTTPEPWCSWFDLLALAAMAEPSLVCVATYFLWVVLRPYFVKTALDNLPGPRSPSILFGNLKQLYDKQGWAFHRRLEQYGPISVLHGRFGRKIVYVFDPKAMHAIAVKEQYVYDEARWFLRVNSLVLGPGLLATTGEQHRQQRKMLNPAFNINHMREMIPIFYEVTHKVGFLWIILKDGPKEINMVNWMGRTAVELIGQSGLGYSFDSLAEENSDTYGGALKLLVPSLYSLAAYLQFLPYIEAAIPLSLRRYLAERIPHKGFQQLRRVVNTLHDRALQVYTEKKSALSKGDEGARELFREGKDLMSIMLRANMAAEDNDRLSDEELIGQMSTLTTAAMDTTSNALSMILDLLAKHPAAQTRLRRELLEARKSNGGKDLGYDELVSLPYLDAVCRETLRLFPPALFRFRETREDVVLPLSEPVRGRDGTMMHEVPIPKDTSVFVGIYSSNTRKALWGEDAYEWKPERWLSRLPEAVMDAKIPGVYSNLMTFWGGGRACIGFKFSQLEMKVVLAVLLSTFTFEHTENEIKWNLAGIIYPSVGDEKSPSLPLKVGLVATL</sequence>
<dbReference type="PANTHER" id="PTHR24305">
    <property type="entry name" value="CYTOCHROME P450"/>
    <property type="match status" value="1"/>
</dbReference>
<dbReference type="Pfam" id="PF00067">
    <property type="entry name" value="p450"/>
    <property type="match status" value="1"/>
</dbReference>
<dbReference type="Proteomes" id="UP000230002">
    <property type="component" value="Unassembled WGS sequence"/>
</dbReference>
<keyword evidence="8" id="KW-0503">Monooxygenase</keyword>
<dbReference type="GO" id="GO:0020037">
    <property type="term" value="F:heme binding"/>
    <property type="evidence" value="ECO:0007669"/>
    <property type="project" value="InterPro"/>
</dbReference>
<dbReference type="GO" id="GO:0004497">
    <property type="term" value="F:monooxygenase activity"/>
    <property type="evidence" value="ECO:0007669"/>
    <property type="project" value="UniProtKB-KW"/>
</dbReference>
<comment type="cofactor">
    <cofactor evidence="1 9">
        <name>heme</name>
        <dbReference type="ChEBI" id="CHEBI:30413"/>
    </cofactor>
</comment>
<evidence type="ECO:0000256" key="4">
    <source>
        <dbReference type="ARBA" id="ARBA00022617"/>
    </source>
</evidence>
<keyword evidence="5 9" id="KW-0479">Metal-binding</keyword>
<dbReference type="AlphaFoldDB" id="A0A2G8RNK9"/>
<dbReference type="PRINTS" id="PR00385">
    <property type="entry name" value="P450"/>
</dbReference>
<dbReference type="InterPro" id="IPR001128">
    <property type="entry name" value="Cyt_P450"/>
</dbReference>
<evidence type="ECO:0000256" key="7">
    <source>
        <dbReference type="ARBA" id="ARBA00023004"/>
    </source>
</evidence>
<organism evidence="10 11">
    <name type="scientific">Ganoderma sinense ZZ0214-1</name>
    <dbReference type="NCBI Taxonomy" id="1077348"/>
    <lineage>
        <taxon>Eukaryota</taxon>
        <taxon>Fungi</taxon>
        <taxon>Dikarya</taxon>
        <taxon>Basidiomycota</taxon>
        <taxon>Agaricomycotina</taxon>
        <taxon>Agaricomycetes</taxon>
        <taxon>Polyporales</taxon>
        <taxon>Polyporaceae</taxon>
        <taxon>Ganoderma</taxon>
    </lineage>
</organism>
<accession>A0A2G8RNK9</accession>
<evidence type="ECO:0000256" key="8">
    <source>
        <dbReference type="ARBA" id="ARBA00023033"/>
    </source>
</evidence>
<dbReference type="EMBL" id="AYKW01000068">
    <property type="protein sequence ID" value="PIL23096.1"/>
    <property type="molecule type" value="Genomic_DNA"/>
</dbReference>